<dbReference type="Pfam" id="PF13794">
    <property type="entry name" value="MiaE_2"/>
    <property type="match status" value="1"/>
</dbReference>
<reference evidence="2 3" key="1">
    <citation type="submission" date="2018-03" db="EMBL/GenBank/DDBJ databases">
        <title>Comparative analysis of microorganisms from saline springs in Andes Mountain Range, Colombia.</title>
        <authorList>
            <person name="Rubin E."/>
        </authorList>
    </citation>
    <scope>NUCLEOTIDE SEQUENCE [LARGE SCALE GENOMIC DNA]</scope>
    <source>
        <strain evidence="2 3">CG 23</strain>
    </source>
</reference>
<gene>
    <name evidence="2" type="ORF">BCL65_10516</name>
</gene>
<protein>
    <submittedName>
        <fullName evidence="2">tRNA-(MS[2]IO[6]A)-hydroxylase MiaE-like protein</fullName>
    </submittedName>
</protein>
<evidence type="ECO:0000259" key="1">
    <source>
        <dbReference type="Pfam" id="PF13794"/>
    </source>
</evidence>
<comment type="caution">
    <text evidence="2">The sequence shown here is derived from an EMBL/GenBank/DDBJ whole genome shotgun (WGS) entry which is preliminary data.</text>
</comment>
<sequence>MSPRTAAGVDPTVPAPVVELVGLAAYTELAEFGLLAARSVDAPDLATRQALADGADRALARQRALFALVSADDGVVPGVVGATVMAPFEDALADFDARTDTDDWAEGLLKGVVGHGVAQDFCRILAGGLDGSSGRAVRKVLERPAPGPEAGADAGADAEAIWLLARMAAADEVLASRLALWGRRVVGEALGVVTALLGRRPQLVVLAAEAATRLGAELPAGRDTASSDTEVAVRSWLVARLTGEHTRRMDRMRLAA</sequence>
<dbReference type="InterPro" id="IPR059125">
    <property type="entry name" value="Ferritin_actino"/>
</dbReference>
<accession>A0ABX5EDU0</accession>
<dbReference type="RefSeq" id="WP_106267002.1">
    <property type="nucleotide sequence ID" value="NZ_PVTX01000005.1"/>
</dbReference>
<dbReference type="EMBL" id="PVTX01000005">
    <property type="protein sequence ID" value="PRZ06878.1"/>
    <property type="molecule type" value="Genomic_DNA"/>
</dbReference>
<proteinExistence type="predicted"/>
<dbReference type="Proteomes" id="UP000239895">
    <property type="component" value="Unassembled WGS sequence"/>
</dbReference>
<keyword evidence="3" id="KW-1185">Reference proteome</keyword>
<evidence type="ECO:0000313" key="2">
    <source>
        <dbReference type="EMBL" id="PRZ06878.1"/>
    </source>
</evidence>
<dbReference type="Gene3D" id="1.20.1260.10">
    <property type="match status" value="1"/>
</dbReference>
<name>A0ABX5EDU0_9MICO</name>
<evidence type="ECO:0000313" key="3">
    <source>
        <dbReference type="Proteomes" id="UP000239895"/>
    </source>
</evidence>
<organism evidence="2 3">
    <name type="scientific">Isoptericola halotolerans</name>
    <dbReference type="NCBI Taxonomy" id="300560"/>
    <lineage>
        <taxon>Bacteria</taxon>
        <taxon>Bacillati</taxon>
        <taxon>Actinomycetota</taxon>
        <taxon>Actinomycetes</taxon>
        <taxon>Micrococcales</taxon>
        <taxon>Promicromonosporaceae</taxon>
        <taxon>Isoptericola</taxon>
    </lineage>
</organism>
<dbReference type="InterPro" id="IPR012347">
    <property type="entry name" value="Ferritin-like"/>
</dbReference>
<feature type="domain" description="Ferritin-like" evidence="1">
    <location>
        <begin position="16"/>
        <end position="191"/>
    </location>
</feature>